<name>A0A090CZD5_9BACT</name>
<dbReference type="Gene3D" id="2.40.30.130">
    <property type="match status" value="1"/>
</dbReference>
<gene>
    <name evidence="1" type="primary">alas3</name>
    <name evidence="1" type="ORF">CSEC_1397</name>
</gene>
<dbReference type="GO" id="GO:0004812">
    <property type="term" value="F:aminoacyl-tRNA ligase activity"/>
    <property type="evidence" value="ECO:0007669"/>
    <property type="project" value="UniProtKB-KW"/>
</dbReference>
<sequence length="111" mass="12784">MKKIFWIDPYLSELETKIKTLQGNEVVLEETIGYSESGGQESDKITLNGIPVIASRMDKASPFYIYYTLPEGHGLSIEDRVTMEIDWLRRNRLMRLHFTSRACAGSYESFV</sequence>
<comment type="caution">
    <text evidence="1">The sequence shown here is derived from an EMBL/GenBank/DDBJ whole genome shotgun (WGS) entry which is preliminary data.</text>
</comment>
<accession>A0A090CZD5</accession>
<dbReference type="eggNOG" id="COG2872">
    <property type="taxonomic scope" value="Bacteria"/>
</dbReference>
<dbReference type="STRING" id="1437425.CSEC_1397"/>
<dbReference type="Proteomes" id="UP000031552">
    <property type="component" value="Unassembled WGS sequence"/>
</dbReference>
<proteinExistence type="predicted"/>
<protein>
    <submittedName>
        <fullName evidence="1">Truncated alanyl-tRNA synthetase</fullName>
    </submittedName>
</protein>
<reference evidence="1" key="2">
    <citation type="submission" date="2014-09" db="EMBL/GenBank/DDBJ databases">
        <title>Criblamydia sequanensis harbors a mega-plasmid encoding arsenite resistance.</title>
        <authorList>
            <person name="Bertelli C."/>
            <person name="Goesmann A."/>
            <person name="Greub G."/>
        </authorList>
    </citation>
    <scope>NUCLEOTIDE SEQUENCE [LARGE SCALE GENOMIC DNA]</scope>
    <source>
        <strain evidence="1">CRIB-18</strain>
    </source>
</reference>
<dbReference type="InterPro" id="IPR009000">
    <property type="entry name" value="Transl_B-barrel_sf"/>
</dbReference>
<reference evidence="1" key="1">
    <citation type="submission" date="2013-12" db="EMBL/GenBank/DDBJ databases">
        <authorList>
            <person name="Linke B."/>
        </authorList>
    </citation>
    <scope>NUCLEOTIDE SEQUENCE [LARGE SCALE GENOMIC DNA]</scope>
    <source>
        <strain evidence="1">CRIB-18</strain>
    </source>
</reference>
<evidence type="ECO:0000313" key="2">
    <source>
        <dbReference type="Proteomes" id="UP000031552"/>
    </source>
</evidence>
<dbReference type="AlphaFoldDB" id="A0A090CZD5"/>
<dbReference type="EMBL" id="CCEJ010000006">
    <property type="protein sequence ID" value="CDR34216.1"/>
    <property type="molecule type" value="Genomic_DNA"/>
</dbReference>
<dbReference type="SUPFAM" id="SSF50447">
    <property type="entry name" value="Translation proteins"/>
    <property type="match status" value="1"/>
</dbReference>
<keyword evidence="2" id="KW-1185">Reference proteome</keyword>
<dbReference type="RefSeq" id="WP_053331877.1">
    <property type="nucleotide sequence ID" value="NZ_CCEJ010000006.1"/>
</dbReference>
<organism evidence="1 2">
    <name type="scientific">Candidatus Criblamydia sequanensis CRIB-18</name>
    <dbReference type="NCBI Taxonomy" id="1437425"/>
    <lineage>
        <taxon>Bacteria</taxon>
        <taxon>Pseudomonadati</taxon>
        <taxon>Chlamydiota</taxon>
        <taxon>Chlamydiia</taxon>
        <taxon>Parachlamydiales</taxon>
        <taxon>Candidatus Criblamydiaceae</taxon>
        <taxon>Candidatus Criblamydia</taxon>
    </lineage>
</organism>
<evidence type="ECO:0000313" key="1">
    <source>
        <dbReference type="EMBL" id="CDR34216.1"/>
    </source>
</evidence>